<gene>
    <name evidence="2" type="ORF">C7B77_22475</name>
</gene>
<dbReference type="OrthoDB" id="503668at2"/>
<reference evidence="2 3" key="1">
    <citation type="submission" date="2018-03" db="EMBL/GenBank/DDBJ databases">
        <title>The ancient ancestry and fast evolution of plastids.</title>
        <authorList>
            <person name="Moore K.R."/>
            <person name="Magnabosco C."/>
            <person name="Momper L."/>
            <person name="Gold D.A."/>
            <person name="Bosak T."/>
            <person name="Fournier G.P."/>
        </authorList>
    </citation>
    <scope>NUCLEOTIDE SEQUENCE [LARGE SCALE GENOMIC DNA]</scope>
    <source>
        <strain evidence="2 3">CCALA 037</strain>
    </source>
</reference>
<dbReference type="RefSeq" id="WP_106310147.1">
    <property type="nucleotide sequence ID" value="NZ_PVWO01000387.1"/>
</dbReference>
<feature type="transmembrane region" description="Helical" evidence="1">
    <location>
        <begin position="6"/>
        <end position="39"/>
    </location>
</feature>
<keyword evidence="1" id="KW-0812">Transmembrane</keyword>
<dbReference type="SUPFAM" id="SSF141571">
    <property type="entry name" value="Pentapeptide repeat-like"/>
    <property type="match status" value="1"/>
</dbReference>
<dbReference type="AlphaFoldDB" id="A0A2T1G0B3"/>
<dbReference type="Pfam" id="PF00805">
    <property type="entry name" value="Pentapeptide"/>
    <property type="match status" value="1"/>
</dbReference>
<protein>
    <submittedName>
        <fullName evidence="2">Pentapeptide repeat-containing protein</fullName>
    </submittedName>
</protein>
<keyword evidence="1" id="KW-0472">Membrane</keyword>
<organism evidence="2 3">
    <name type="scientific">Chamaesiphon polymorphus CCALA 037</name>
    <dbReference type="NCBI Taxonomy" id="2107692"/>
    <lineage>
        <taxon>Bacteria</taxon>
        <taxon>Bacillati</taxon>
        <taxon>Cyanobacteriota</taxon>
        <taxon>Cyanophyceae</taxon>
        <taxon>Gomontiellales</taxon>
        <taxon>Chamaesiphonaceae</taxon>
        <taxon>Chamaesiphon</taxon>
    </lineage>
</organism>
<keyword evidence="1" id="KW-1133">Transmembrane helix</keyword>
<feature type="transmembrane region" description="Helical" evidence="1">
    <location>
        <begin position="94"/>
        <end position="116"/>
    </location>
</feature>
<evidence type="ECO:0000313" key="2">
    <source>
        <dbReference type="EMBL" id="PSB50688.1"/>
    </source>
</evidence>
<dbReference type="Proteomes" id="UP000238937">
    <property type="component" value="Unassembled WGS sequence"/>
</dbReference>
<sequence length="384" mass="42354">MIWFNLLGVIAIGCGILFKNTGLTVAGCAISFGLSLPIIYRGIRPKIPRTLSSRLQLQIVTTITMLVVIINLLKFGGFFTYIGNLSAGTDWSAVGALGLWGGALGQTLIATIAAFVSWRQYIVSRDLTIEQNRLNRQQNIITQQQTIDNYFQGICDLVLDDDGFLEDWPQERAFAVGRTAALLGSVNAEGKARVLRFLSRSKLLTPLERDLRLGRVVLNGDGRYDEDRIAGVRVINLGVILAGTDLSKTDLPWTDLSDANLIRTNLSGCVLFKANLARAILYQAKLTNADIFGTRFFYGDLESATPRAIDRTPNYITGEFSGAVVEDVDFTNVRRMSEEQRYYCCAWCGEASRKTIPGGCNGIPNRLLSIDYSSSAQAFDDDYI</sequence>
<name>A0A2T1G0B3_9CYAN</name>
<feature type="transmembrane region" description="Helical" evidence="1">
    <location>
        <begin position="59"/>
        <end position="82"/>
    </location>
</feature>
<comment type="caution">
    <text evidence="2">The sequence shown here is derived from an EMBL/GenBank/DDBJ whole genome shotgun (WGS) entry which is preliminary data.</text>
</comment>
<dbReference type="Gene3D" id="2.160.20.80">
    <property type="entry name" value="E3 ubiquitin-protein ligase SopA"/>
    <property type="match status" value="1"/>
</dbReference>
<evidence type="ECO:0000256" key="1">
    <source>
        <dbReference type="SAM" id="Phobius"/>
    </source>
</evidence>
<evidence type="ECO:0000313" key="3">
    <source>
        <dbReference type="Proteomes" id="UP000238937"/>
    </source>
</evidence>
<keyword evidence="3" id="KW-1185">Reference proteome</keyword>
<dbReference type="InterPro" id="IPR001646">
    <property type="entry name" value="5peptide_repeat"/>
</dbReference>
<accession>A0A2T1G0B3</accession>
<proteinExistence type="predicted"/>
<dbReference type="EMBL" id="PVWO01000387">
    <property type="protein sequence ID" value="PSB50688.1"/>
    <property type="molecule type" value="Genomic_DNA"/>
</dbReference>